<name>A0AAE0ISC1_9PEZI</name>
<gene>
    <name evidence="2" type="ORF">B0H66DRAFT_527742</name>
</gene>
<sequence length="122" mass="12822">MHKLTDWLSTSEPSAQALKQHKKDAFQKAGISSKDSEASAKLHAPIGDIPAGAIKPTTGPSPEEVAKKRAEERRKLKQSLGDDVSGSASLKSPSSSGYSSTSSPKGSVSVPLDGFPFDGWSR</sequence>
<keyword evidence="3" id="KW-1185">Reference proteome</keyword>
<proteinExistence type="predicted"/>
<dbReference type="AlphaFoldDB" id="A0AAE0ISC1"/>
<dbReference type="Proteomes" id="UP001283341">
    <property type="component" value="Unassembled WGS sequence"/>
</dbReference>
<evidence type="ECO:0000313" key="2">
    <source>
        <dbReference type="EMBL" id="KAK3330386.1"/>
    </source>
</evidence>
<protein>
    <submittedName>
        <fullName evidence="2">Uncharacterized protein</fullName>
    </submittedName>
</protein>
<dbReference type="EMBL" id="JAUEDM010000001">
    <property type="protein sequence ID" value="KAK3330386.1"/>
    <property type="molecule type" value="Genomic_DNA"/>
</dbReference>
<evidence type="ECO:0000256" key="1">
    <source>
        <dbReference type="SAM" id="MobiDB-lite"/>
    </source>
</evidence>
<organism evidence="2 3">
    <name type="scientific">Apodospora peruviana</name>
    <dbReference type="NCBI Taxonomy" id="516989"/>
    <lineage>
        <taxon>Eukaryota</taxon>
        <taxon>Fungi</taxon>
        <taxon>Dikarya</taxon>
        <taxon>Ascomycota</taxon>
        <taxon>Pezizomycotina</taxon>
        <taxon>Sordariomycetes</taxon>
        <taxon>Sordariomycetidae</taxon>
        <taxon>Sordariales</taxon>
        <taxon>Lasiosphaeriaceae</taxon>
        <taxon>Apodospora</taxon>
    </lineage>
</organism>
<comment type="caution">
    <text evidence="2">The sequence shown here is derived from an EMBL/GenBank/DDBJ whole genome shotgun (WGS) entry which is preliminary data.</text>
</comment>
<feature type="compositionally biased region" description="Low complexity" evidence="1">
    <location>
        <begin position="84"/>
        <end position="111"/>
    </location>
</feature>
<feature type="region of interest" description="Disordered" evidence="1">
    <location>
        <begin position="1"/>
        <end position="122"/>
    </location>
</feature>
<reference evidence="2" key="2">
    <citation type="submission" date="2023-06" db="EMBL/GenBank/DDBJ databases">
        <authorList>
            <consortium name="Lawrence Berkeley National Laboratory"/>
            <person name="Haridas S."/>
            <person name="Hensen N."/>
            <person name="Bonometti L."/>
            <person name="Westerberg I."/>
            <person name="Brannstrom I.O."/>
            <person name="Guillou S."/>
            <person name="Cros-Aarteil S."/>
            <person name="Calhoun S."/>
            <person name="Kuo A."/>
            <person name="Mondo S."/>
            <person name="Pangilinan J."/>
            <person name="Riley R."/>
            <person name="Labutti K."/>
            <person name="Andreopoulos B."/>
            <person name="Lipzen A."/>
            <person name="Chen C."/>
            <person name="Yanf M."/>
            <person name="Daum C."/>
            <person name="Ng V."/>
            <person name="Clum A."/>
            <person name="Steindorff A."/>
            <person name="Ohm R."/>
            <person name="Martin F."/>
            <person name="Silar P."/>
            <person name="Natvig D."/>
            <person name="Lalanne C."/>
            <person name="Gautier V."/>
            <person name="Ament-Velasquez S.L."/>
            <person name="Kruys A."/>
            <person name="Hutchinson M.I."/>
            <person name="Powell A.J."/>
            <person name="Barry K."/>
            <person name="Miller A.N."/>
            <person name="Grigoriev I.V."/>
            <person name="Debuchy R."/>
            <person name="Gladieux P."/>
            <person name="Thoren M.H."/>
            <person name="Johannesson H."/>
        </authorList>
    </citation>
    <scope>NUCLEOTIDE SEQUENCE</scope>
    <source>
        <strain evidence="2">CBS 118394</strain>
    </source>
</reference>
<evidence type="ECO:0000313" key="3">
    <source>
        <dbReference type="Proteomes" id="UP001283341"/>
    </source>
</evidence>
<reference evidence="2" key="1">
    <citation type="journal article" date="2023" name="Mol. Phylogenet. Evol.">
        <title>Genome-scale phylogeny and comparative genomics of the fungal order Sordariales.</title>
        <authorList>
            <person name="Hensen N."/>
            <person name="Bonometti L."/>
            <person name="Westerberg I."/>
            <person name="Brannstrom I.O."/>
            <person name="Guillou S."/>
            <person name="Cros-Aarteil S."/>
            <person name="Calhoun S."/>
            <person name="Haridas S."/>
            <person name="Kuo A."/>
            <person name="Mondo S."/>
            <person name="Pangilinan J."/>
            <person name="Riley R."/>
            <person name="LaButti K."/>
            <person name="Andreopoulos B."/>
            <person name="Lipzen A."/>
            <person name="Chen C."/>
            <person name="Yan M."/>
            <person name="Daum C."/>
            <person name="Ng V."/>
            <person name="Clum A."/>
            <person name="Steindorff A."/>
            <person name="Ohm R.A."/>
            <person name="Martin F."/>
            <person name="Silar P."/>
            <person name="Natvig D.O."/>
            <person name="Lalanne C."/>
            <person name="Gautier V."/>
            <person name="Ament-Velasquez S.L."/>
            <person name="Kruys A."/>
            <person name="Hutchinson M.I."/>
            <person name="Powell A.J."/>
            <person name="Barry K."/>
            <person name="Miller A.N."/>
            <person name="Grigoriev I.V."/>
            <person name="Debuchy R."/>
            <person name="Gladieux P."/>
            <person name="Hiltunen Thoren M."/>
            <person name="Johannesson H."/>
        </authorList>
    </citation>
    <scope>NUCLEOTIDE SEQUENCE</scope>
    <source>
        <strain evidence="2">CBS 118394</strain>
    </source>
</reference>
<accession>A0AAE0ISC1</accession>
<feature type="compositionally biased region" description="Basic and acidic residues" evidence="1">
    <location>
        <begin position="64"/>
        <end position="74"/>
    </location>
</feature>